<dbReference type="SUPFAM" id="SSF51069">
    <property type="entry name" value="Carbonic anhydrase"/>
    <property type="match status" value="1"/>
</dbReference>
<keyword evidence="5" id="KW-0479">Metal-binding</keyword>
<keyword evidence="7" id="KW-0456">Lyase</keyword>
<gene>
    <name evidence="11" type="ORF">KUTeg_020439</name>
</gene>
<dbReference type="Gene3D" id="3.10.200.10">
    <property type="entry name" value="Alpha carbonic anhydrase"/>
    <property type="match status" value="1"/>
</dbReference>
<organism evidence="11 12">
    <name type="scientific">Tegillarca granosa</name>
    <name type="common">Malaysian cockle</name>
    <name type="synonym">Anadara granosa</name>
    <dbReference type="NCBI Taxonomy" id="220873"/>
    <lineage>
        <taxon>Eukaryota</taxon>
        <taxon>Metazoa</taxon>
        <taxon>Spiralia</taxon>
        <taxon>Lophotrochozoa</taxon>
        <taxon>Mollusca</taxon>
        <taxon>Bivalvia</taxon>
        <taxon>Autobranchia</taxon>
        <taxon>Pteriomorphia</taxon>
        <taxon>Arcoida</taxon>
        <taxon>Arcoidea</taxon>
        <taxon>Arcidae</taxon>
        <taxon>Tegillarca</taxon>
    </lineage>
</organism>
<comment type="subcellular location">
    <subcellularLocation>
        <location evidence="1">Secreted</location>
    </subcellularLocation>
</comment>
<feature type="transmembrane region" description="Helical" evidence="9">
    <location>
        <begin position="35"/>
        <end position="54"/>
    </location>
</feature>
<proteinExistence type="inferred from homology"/>
<dbReference type="EMBL" id="JARBDR010000918">
    <property type="protein sequence ID" value="KAJ8301452.1"/>
    <property type="molecule type" value="Genomic_DNA"/>
</dbReference>
<keyword evidence="9" id="KW-0472">Membrane</keyword>
<keyword evidence="4" id="KW-0964">Secreted</keyword>
<accession>A0ABQ9ED08</accession>
<reference evidence="11 12" key="1">
    <citation type="submission" date="2022-12" db="EMBL/GenBank/DDBJ databases">
        <title>Chromosome-level genome of Tegillarca granosa.</title>
        <authorList>
            <person name="Kim J."/>
        </authorList>
    </citation>
    <scope>NUCLEOTIDE SEQUENCE [LARGE SCALE GENOMIC DNA]</scope>
    <source>
        <strain evidence="11">Teg-2019</strain>
        <tissue evidence="11">Adductor muscle</tissue>
    </source>
</reference>
<evidence type="ECO:0000313" key="12">
    <source>
        <dbReference type="Proteomes" id="UP001217089"/>
    </source>
</evidence>
<dbReference type="SMART" id="SM01057">
    <property type="entry name" value="Carb_anhydrase"/>
    <property type="match status" value="1"/>
</dbReference>
<evidence type="ECO:0000313" key="11">
    <source>
        <dbReference type="EMBL" id="KAJ8301452.1"/>
    </source>
</evidence>
<dbReference type="EC" id="4.2.1.1" evidence="3"/>
<dbReference type="PANTHER" id="PTHR18952:SF265">
    <property type="entry name" value="CARBONIC ANHYDRASE"/>
    <property type="match status" value="1"/>
</dbReference>
<keyword evidence="9" id="KW-1133">Transmembrane helix</keyword>
<feature type="domain" description="Alpha-carbonic anhydrase" evidence="10">
    <location>
        <begin position="1"/>
        <end position="148"/>
    </location>
</feature>
<dbReference type="Proteomes" id="UP001217089">
    <property type="component" value="Unassembled WGS sequence"/>
</dbReference>
<keyword evidence="6" id="KW-0862">Zinc</keyword>
<dbReference type="PROSITE" id="PS51144">
    <property type="entry name" value="ALPHA_CA_2"/>
    <property type="match status" value="1"/>
</dbReference>
<comment type="caution">
    <text evidence="11">The sequence shown here is derived from an EMBL/GenBank/DDBJ whole genome shotgun (WGS) entry which is preliminary data.</text>
</comment>
<keyword evidence="12" id="KW-1185">Reference proteome</keyword>
<dbReference type="InterPro" id="IPR036398">
    <property type="entry name" value="CA_dom_sf"/>
</dbReference>
<dbReference type="InterPro" id="IPR023561">
    <property type="entry name" value="Carbonic_anhydrase_a-class"/>
</dbReference>
<protein>
    <recommendedName>
        <fullName evidence="3">carbonic anhydrase</fullName>
        <ecNumber evidence="3">4.2.1.1</ecNumber>
    </recommendedName>
</protein>
<evidence type="ECO:0000256" key="7">
    <source>
        <dbReference type="ARBA" id="ARBA00023239"/>
    </source>
</evidence>
<dbReference type="InterPro" id="IPR001148">
    <property type="entry name" value="CA_dom"/>
</dbReference>
<evidence type="ECO:0000256" key="6">
    <source>
        <dbReference type="ARBA" id="ARBA00022833"/>
    </source>
</evidence>
<evidence type="ECO:0000256" key="4">
    <source>
        <dbReference type="ARBA" id="ARBA00022525"/>
    </source>
</evidence>
<dbReference type="Pfam" id="PF00194">
    <property type="entry name" value="Carb_anhydrase"/>
    <property type="match status" value="1"/>
</dbReference>
<evidence type="ECO:0000256" key="5">
    <source>
        <dbReference type="ARBA" id="ARBA00022723"/>
    </source>
</evidence>
<evidence type="ECO:0000256" key="9">
    <source>
        <dbReference type="SAM" id="Phobius"/>
    </source>
</evidence>
<keyword evidence="9" id="KW-0812">Transmembrane</keyword>
<evidence type="ECO:0000256" key="8">
    <source>
        <dbReference type="ARBA" id="ARBA00048348"/>
    </source>
</evidence>
<comment type="similarity">
    <text evidence="2">Belongs to the alpha-carbonic anhydrase family.</text>
</comment>
<sequence length="176" mass="20643">MDTQYYTFVICISKVRVNTEDIIMLSHCVYLVSCYYFFCTLLCVLASTFFCNILSSVPDQTTRISGLPLKLLIPDTQQYITYEGSFTQPGCYESVTWILFNRPIRILKQQLAEFRKLNQKGEDDPETLLEENYRPTMPVNNRPIRTNINFVNPTKSCTMRVDKYYDVTPKKKQLQR</sequence>
<comment type="catalytic activity">
    <reaction evidence="8">
        <text>hydrogencarbonate + H(+) = CO2 + H2O</text>
        <dbReference type="Rhea" id="RHEA:10748"/>
        <dbReference type="ChEBI" id="CHEBI:15377"/>
        <dbReference type="ChEBI" id="CHEBI:15378"/>
        <dbReference type="ChEBI" id="CHEBI:16526"/>
        <dbReference type="ChEBI" id="CHEBI:17544"/>
        <dbReference type="EC" id="4.2.1.1"/>
    </reaction>
</comment>
<dbReference type="PANTHER" id="PTHR18952">
    <property type="entry name" value="CARBONIC ANHYDRASE"/>
    <property type="match status" value="1"/>
</dbReference>
<evidence type="ECO:0000256" key="3">
    <source>
        <dbReference type="ARBA" id="ARBA00012925"/>
    </source>
</evidence>
<evidence type="ECO:0000256" key="2">
    <source>
        <dbReference type="ARBA" id="ARBA00010718"/>
    </source>
</evidence>
<name>A0ABQ9ED08_TEGGR</name>
<evidence type="ECO:0000256" key="1">
    <source>
        <dbReference type="ARBA" id="ARBA00004613"/>
    </source>
</evidence>
<evidence type="ECO:0000259" key="10">
    <source>
        <dbReference type="PROSITE" id="PS51144"/>
    </source>
</evidence>